<gene>
    <name evidence="1" type="ORF">E0F76_12055</name>
</gene>
<sequence length="275" mass="31291">MRYFIATINELCGILKNNQQHRQHNMKKIIPILILLLTTVDGFSKCASSGLYFWPTKQTINQNSIFVIDGYATSQKIINGLGTTYKVYLKSDKQKIKLNVQELLVGQFSLTQAILKPETTLSVGQEYELVIENLDDLETQVYRYNDSTRQREKIKWTVKNFNDTTSPTWTSNPKFKNSSYNMYGCGPAIFANFTYSAADNSKYLIKTTVKNKSTGIETTYYLKPDDKVIAIGHGMCSGAFNFDGGDKFEVEFSLFDASGNLTKWTGERIEFKRPT</sequence>
<evidence type="ECO:0000313" key="2">
    <source>
        <dbReference type="Proteomes" id="UP000295479"/>
    </source>
</evidence>
<accession>A0A4R5CG47</accession>
<protein>
    <submittedName>
        <fullName evidence="1">Uncharacterized protein</fullName>
    </submittedName>
</protein>
<dbReference type="AlphaFoldDB" id="A0A4R5CG47"/>
<name>A0A4R5CG47_9FLAO</name>
<dbReference type="EMBL" id="SMFK01000007">
    <property type="protein sequence ID" value="TDD96222.1"/>
    <property type="molecule type" value="Genomic_DNA"/>
</dbReference>
<organism evidence="1 2">
    <name type="scientific">Flavobacterium cellulosilyticum</name>
    <dbReference type="NCBI Taxonomy" id="2541731"/>
    <lineage>
        <taxon>Bacteria</taxon>
        <taxon>Pseudomonadati</taxon>
        <taxon>Bacteroidota</taxon>
        <taxon>Flavobacteriia</taxon>
        <taxon>Flavobacteriales</taxon>
        <taxon>Flavobacteriaceae</taxon>
        <taxon>Flavobacterium</taxon>
    </lineage>
</organism>
<dbReference type="Proteomes" id="UP000295479">
    <property type="component" value="Unassembled WGS sequence"/>
</dbReference>
<dbReference type="OrthoDB" id="878468at2"/>
<keyword evidence="2" id="KW-1185">Reference proteome</keyword>
<reference evidence="1 2" key="1">
    <citation type="submission" date="2019-03" db="EMBL/GenBank/DDBJ databases">
        <title>Flavobacterium AR-3-4 sp. nov. isolated from arctic soil.</title>
        <authorList>
            <person name="Chaudhary D.K."/>
        </authorList>
    </citation>
    <scope>NUCLEOTIDE SEQUENCE [LARGE SCALE GENOMIC DNA]</scope>
    <source>
        <strain evidence="1 2">AR-3-4</strain>
    </source>
</reference>
<proteinExistence type="predicted"/>
<comment type="caution">
    <text evidence="1">The sequence shown here is derived from an EMBL/GenBank/DDBJ whole genome shotgun (WGS) entry which is preliminary data.</text>
</comment>
<evidence type="ECO:0000313" key="1">
    <source>
        <dbReference type="EMBL" id="TDD96222.1"/>
    </source>
</evidence>
<dbReference type="RefSeq" id="WP_132006203.1">
    <property type="nucleotide sequence ID" value="NZ_SMFK01000007.1"/>
</dbReference>